<evidence type="ECO:0000313" key="2">
    <source>
        <dbReference type="EMBL" id="CAK0908969.1"/>
    </source>
</evidence>
<protein>
    <submittedName>
        <fullName evidence="2">Uncharacterized protein</fullName>
    </submittedName>
</protein>
<dbReference type="SUPFAM" id="SSF51621">
    <property type="entry name" value="Phosphoenolpyruvate/pyruvate domain"/>
    <property type="match status" value="1"/>
</dbReference>
<dbReference type="InterPro" id="IPR006254">
    <property type="entry name" value="Isocitrate_lyase"/>
</dbReference>
<keyword evidence="3" id="KW-1185">Reference proteome</keyword>
<dbReference type="InterPro" id="IPR015813">
    <property type="entry name" value="Pyrv/PenolPyrv_kinase-like_dom"/>
</dbReference>
<reference evidence="2" key="1">
    <citation type="submission" date="2023-10" db="EMBL/GenBank/DDBJ databases">
        <authorList>
            <person name="Chen Y."/>
            <person name="Shah S."/>
            <person name="Dougan E. K."/>
            <person name="Thang M."/>
            <person name="Chan C."/>
        </authorList>
    </citation>
    <scope>NUCLEOTIDE SEQUENCE [LARGE SCALE GENOMIC DNA]</scope>
</reference>
<dbReference type="Proteomes" id="UP001189429">
    <property type="component" value="Unassembled WGS sequence"/>
</dbReference>
<evidence type="ECO:0000313" key="3">
    <source>
        <dbReference type="Proteomes" id="UP001189429"/>
    </source>
</evidence>
<organism evidence="2 3">
    <name type="scientific">Prorocentrum cordatum</name>
    <dbReference type="NCBI Taxonomy" id="2364126"/>
    <lineage>
        <taxon>Eukaryota</taxon>
        <taxon>Sar</taxon>
        <taxon>Alveolata</taxon>
        <taxon>Dinophyceae</taxon>
        <taxon>Prorocentrales</taxon>
        <taxon>Prorocentraceae</taxon>
        <taxon>Prorocentrum</taxon>
    </lineage>
</organism>
<dbReference type="EMBL" id="CAUYUJ010022109">
    <property type="protein sequence ID" value="CAK0908969.1"/>
    <property type="molecule type" value="Genomic_DNA"/>
</dbReference>
<proteinExistence type="predicted"/>
<keyword evidence="1" id="KW-0456">Lyase</keyword>
<name>A0ABN9YC27_9DINO</name>
<feature type="non-terminal residue" evidence="2">
    <location>
        <position position="93"/>
    </location>
</feature>
<dbReference type="Gene3D" id="3.20.20.60">
    <property type="entry name" value="Phosphoenolpyruvate-binding domains"/>
    <property type="match status" value="1"/>
</dbReference>
<dbReference type="Pfam" id="PF00463">
    <property type="entry name" value="ICL"/>
    <property type="match status" value="1"/>
</dbReference>
<accession>A0ABN9YC27</accession>
<dbReference type="InterPro" id="IPR040442">
    <property type="entry name" value="Pyrv_kinase-like_dom_sf"/>
</dbReference>
<gene>
    <name evidence="2" type="ORF">PCOR1329_LOCUS83522</name>
</gene>
<evidence type="ECO:0000256" key="1">
    <source>
        <dbReference type="ARBA" id="ARBA00023239"/>
    </source>
</evidence>
<comment type="caution">
    <text evidence="2">The sequence shown here is derived from an EMBL/GenBank/DDBJ whole genome shotgun (WGS) entry which is preliminary data.</text>
</comment>
<sequence length="93" mass="10278">MANRVLAIQGHLLAGDASVSGGVCMRAVSASEDADFAARCKEMAAWMAQDRFKYTTRPYKVEDVVKLQGTVPLHFTGAKVSEKLYKMMREHQA</sequence>